<comment type="caution">
    <text evidence="1">The sequence shown here is derived from an EMBL/GenBank/DDBJ whole genome shotgun (WGS) entry which is preliminary data.</text>
</comment>
<protein>
    <submittedName>
        <fullName evidence="1">Uncharacterized protein</fullName>
    </submittedName>
</protein>
<proteinExistence type="predicted"/>
<organism evidence="1">
    <name type="scientific">marine sediment metagenome</name>
    <dbReference type="NCBI Taxonomy" id="412755"/>
    <lineage>
        <taxon>unclassified sequences</taxon>
        <taxon>metagenomes</taxon>
        <taxon>ecological metagenomes</taxon>
    </lineage>
</organism>
<reference evidence="1" key="1">
    <citation type="journal article" date="2014" name="Front. Microbiol.">
        <title>High frequency of phylogenetically diverse reductive dehalogenase-homologous genes in deep subseafloor sedimentary metagenomes.</title>
        <authorList>
            <person name="Kawai M."/>
            <person name="Futagami T."/>
            <person name="Toyoda A."/>
            <person name="Takaki Y."/>
            <person name="Nishi S."/>
            <person name="Hori S."/>
            <person name="Arai W."/>
            <person name="Tsubouchi T."/>
            <person name="Morono Y."/>
            <person name="Uchiyama I."/>
            <person name="Ito T."/>
            <person name="Fujiyama A."/>
            <person name="Inagaki F."/>
            <person name="Takami H."/>
        </authorList>
    </citation>
    <scope>NUCLEOTIDE SEQUENCE</scope>
    <source>
        <strain evidence="1">Expedition CK06-06</strain>
    </source>
</reference>
<gene>
    <name evidence="1" type="ORF">S01H1_30900</name>
</gene>
<dbReference type="AlphaFoldDB" id="X0T0K6"/>
<name>X0T0K6_9ZZZZ</name>
<sequence>MFKIRNLMKGSLPWRPLGSGKLRRVGHCRPLYLMSTGID</sequence>
<accession>X0T0K6</accession>
<evidence type="ECO:0000313" key="1">
    <source>
        <dbReference type="EMBL" id="GAF86958.1"/>
    </source>
</evidence>
<dbReference type="EMBL" id="BARS01019044">
    <property type="protein sequence ID" value="GAF86958.1"/>
    <property type="molecule type" value="Genomic_DNA"/>
</dbReference>